<dbReference type="InterPro" id="IPR029052">
    <property type="entry name" value="Metallo-depent_PP-like"/>
</dbReference>
<dbReference type="InterPro" id="IPR004843">
    <property type="entry name" value="Calcineurin-like_PHP"/>
</dbReference>
<dbReference type="RefSeq" id="WP_183475696.1">
    <property type="nucleotide sequence ID" value="NZ_JACIFO010000001.1"/>
</dbReference>
<dbReference type="Gene3D" id="3.60.21.10">
    <property type="match status" value="1"/>
</dbReference>
<dbReference type="GO" id="GO:0016787">
    <property type="term" value="F:hydrolase activity"/>
    <property type="evidence" value="ECO:0007669"/>
    <property type="project" value="UniProtKB-KW"/>
</dbReference>
<dbReference type="InterPro" id="IPR051558">
    <property type="entry name" value="Metallophosphoesterase_PAP"/>
</dbReference>
<feature type="domain" description="Calcineurin-like phosphoesterase" evidence="4">
    <location>
        <begin position="33"/>
        <end position="234"/>
    </location>
</feature>
<dbReference type="SUPFAM" id="SSF56300">
    <property type="entry name" value="Metallo-dependent phosphatases"/>
    <property type="match status" value="1"/>
</dbReference>
<evidence type="ECO:0000256" key="2">
    <source>
        <dbReference type="ARBA" id="ARBA00022801"/>
    </source>
</evidence>
<dbReference type="EMBL" id="JACIFO010000001">
    <property type="protein sequence ID" value="MBB4118059.1"/>
    <property type="molecule type" value="Genomic_DNA"/>
</dbReference>
<organism evidence="5 6">
    <name type="scientific">Mesonia hippocampi</name>
    <dbReference type="NCBI Taxonomy" id="1628250"/>
    <lineage>
        <taxon>Bacteria</taxon>
        <taxon>Pseudomonadati</taxon>
        <taxon>Bacteroidota</taxon>
        <taxon>Flavobacteriia</taxon>
        <taxon>Flavobacteriales</taxon>
        <taxon>Flavobacteriaceae</taxon>
        <taxon>Mesonia</taxon>
    </lineage>
</organism>
<proteinExistence type="predicted"/>
<sequence>MKKKYTSLFLFLVFLSSFFLNAQEVLEHEIEQRFVLIGDAGNSSALEASEGLKAFSAYIKKHNTSNTSAVFLGDNIYPNGMPSITDKTRKQAELRLQKQLDILQDFKGNVLFIPGNHDWYAQGIKGLKAQKTYIEENLPHKQDTWAPTPGCGLEVRAITANISMLILDSQWYLENWDKHPTINDDCEEHKTRESVFTEIESVLKKNQNKTLLIALHHPLVSNGVHGGNFSARAHLFPFQKNIPLPGVASLAVLLRKNGGVINQDIQNEKYSSLVNRIYTLSAGYDNVIFVSGHEHNLQYIAREHVRQIISGAGSKESYAKSKNASDFAYSKQGFAVLEITKNKEAWLSFYAAKKQGVEVVFKKKIIENPLPKTFEFTYPITENTQASVYDKENTQKSKLHSGFWGEHYRKLYGIDIEVKQVKLDTLFGGVEIVRAGGGHQTRSLRLRDREGKEYNMRALKKSAVQFLQTVAFKEKVVTDKFENTLATKIIEDFYTSSHPYAFTVVPKLSKAVNVLHTTPLLFYIPKQRALGVYNEDYGDELYMIVQRPEENWMQDDIFGKPNKDIVSTESLFKHLRRDEKYKIDEANYIRARVFDMFLGDWDRHKDQWRWTENKNKNGEHIFNPIPRDRDQVFSNYDGFLFGALRMFTDLFDQFGVYGKDIHNLEWFNTAAINLDHNLIQNATKADWLREAKYLQSQLSDAIIDEAFKKLPQEIYTNASTKKLIEKAKLRRDNLQVITERYYKHITKLGLITGTDKDDFIDITRLPNGETNIKVYRNKKGKRKSLMKERTFKKAETKEIWVYALDDDDVITVKGQSDKYIKTRIIGGQNNDVYHIENPKKIRIYDHKTKPNTFGATKKSIIRRTDDYNINLYDKDKKVRKNNLLVPAVGFNPDDGLKLGLQHSLTTHKFFTNPFSAKHQFTAGYFFESKGITTSYQGEFAKVVKELNLQVSAHYTNPNYATTFFGYGNNSVNENRYGDKVEDYNRIRISRAGASIGLVKRNNYNNNFAAIKLSYARRKVANTTDRYFSDKLLVNDKLFEAMHFGGIEAHLHYENFDSKLTPGNALEANLIGGVKQNLEHSGQNFAYIKPKVSIYSALTNNKKLVLHTEIQSQVNFGEGYQFYQAATLGRYSGLRGYRNERFTGKSSLAFSGNLRYSLVDAKTSILPFQLGVFLGGDVGRVWYNKNLDTNKWHNNFGGGIWINGAEAISGTINYFAGKEGPQFSFGFGFSLD</sequence>
<dbReference type="Proteomes" id="UP000553034">
    <property type="component" value="Unassembled WGS sequence"/>
</dbReference>
<evidence type="ECO:0000313" key="6">
    <source>
        <dbReference type="Proteomes" id="UP000553034"/>
    </source>
</evidence>
<feature type="chain" id="PRO_5032394891" description="Calcineurin-like phosphoesterase domain-containing protein" evidence="3">
    <location>
        <begin position="23"/>
        <end position="1231"/>
    </location>
</feature>
<evidence type="ECO:0000259" key="4">
    <source>
        <dbReference type="Pfam" id="PF00149"/>
    </source>
</evidence>
<dbReference type="PANTHER" id="PTHR10161">
    <property type="entry name" value="TARTRATE-RESISTANT ACID PHOSPHATASE TYPE 5"/>
    <property type="match status" value="1"/>
</dbReference>
<comment type="caution">
    <text evidence="5">The sequence shown here is derived from an EMBL/GenBank/DDBJ whole genome shotgun (WGS) entry which is preliminary data.</text>
</comment>
<feature type="signal peptide" evidence="3">
    <location>
        <begin position="1"/>
        <end position="22"/>
    </location>
</feature>
<evidence type="ECO:0000256" key="3">
    <source>
        <dbReference type="SAM" id="SignalP"/>
    </source>
</evidence>
<keyword evidence="1 3" id="KW-0732">Signal</keyword>
<gene>
    <name evidence="5" type="ORF">GGR32_000331</name>
</gene>
<dbReference type="Pfam" id="PF00149">
    <property type="entry name" value="Metallophos"/>
    <property type="match status" value="1"/>
</dbReference>
<evidence type="ECO:0000256" key="1">
    <source>
        <dbReference type="ARBA" id="ARBA00022729"/>
    </source>
</evidence>
<reference evidence="5 6" key="1">
    <citation type="submission" date="2020-08" db="EMBL/GenBank/DDBJ databases">
        <title>Genomic Encyclopedia of Type Strains, Phase IV (KMG-IV): sequencing the most valuable type-strain genomes for metagenomic binning, comparative biology and taxonomic classification.</title>
        <authorList>
            <person name="Goeker M."/>
        </authorList>
    </citation>
    <scope>NUCLEOTIDE SEQUENCE [LARGE SCALE GENOMIC DNA]</scope>
    <source>
        <strain evidence="5 6">DSM 29568</strain>
    </source>
</reference>
<dbReference type="PANTHER" id="PTHR10161:SF14">
    <property type="entry name" value="TARTRATE-RESISTANT ACID PHOSPHATASE TYPE 5"/>
    <property type="match status" value="1"/>
</dbReference>
<protein>
    <recommendedName>
        <fullName evidence="4">Calcineurin-like phosphoesterase domain-containing protein</fullName>
    </recommendedName>
</protein>
<name>A0A840EI21_9FLAO</name>
<keyword evidence="2" id="KW-0378">Hydrolase</keyword>
<accession>A0A840EI21</accession>
<dbReference type="AlphaFoldDB" id="A0A840EI21"/>
<evidence type="ECO:0000313" key="5">
    <source>
        <dbReference type="EMBL" id="MBB4118059.1"/>
    </source>
</evidence>
<keyword evidence="6" id="KW-1185">Reference proteome</keyword>